<keyword evidence="2" id="KW-0012">Acyltransferase</keyword>
<proteinExistence type="predicted"/>
<dbReference type="InterPro" id="IPR000182">
    <property type="entry name" value="GNAT_dom"/>
</dbReference>
<dbReference type="EMBL" id="JBEPSJ010000001">
    <property type="protein sequence ID" value="MET4581143.1"/>
    <property type="molecule type" value="Genomic_DNA"/>
</dbReference>
<dbReference type="InterPro" id="IPR016181">
    <property type="entry name" value="Acyl_CoA_acyltransferase"/>
</dbReference>
<dbReference type="PROSITE" id="PS51186">
    <property type="entry name" value="GNAT"/>
    <property type="match status" value="1"/>
</dbReference>
<evidence type="ECO:0000256" key="1">
    <source>
        <dbReference type="ARBA" id="ARBA00022679"/>
    </source>
</evidence>
<dbReference type="SUPFAM" id="SSF55729">
    <property type="entry name" value="Acyl-CoA N-acyltransferases (Nat)"/>
    <property type="match status" value="1"/>
</dbReference>
<evidence type="ECO:0000313" key="4">
    <source>
        <dbReference type="EMBL" id="MET4581143.1"/>
    </source>
</evidence>
<name>A0ABV2QKS7_9MICO</name>
<keyword evidence="5" id="KW-1185">Reference proteome</keyword>
<evidence type="ECO:0000256" key="2">
    <source>
        <dbReference type="ARBA" id="ARBA00023315"/>
    </source>
</evidence>
<dbReference type="Proteomes" id="UP001549257">
    <property type="component" value="Unassembled WGS sequence"/>
</dbReference>
<dbReference type="InterPro" id="IPR050832">
    <property type="entry name" value="Bact_Acetyltransf"/>
</dbReference>
<evidence type="ECO:0000259" key="3">
    <source>
        <dbReference type="PROSITE" id="PS51186"/>
    </source>
</evidence>
<dbReference type="Gene3D" id="3.40.630.30">
    <property type="match status" value="1"/>
</dbReference>
<accession>A0ABV2QKS7</accession>
<dbReference type="RefSeq" id="WP_354023331.1">
    <property type="nucleotide sequence ID" value="NZ_JBEPSJ010000001.1"/>
</dbReference>
<organism evidence="4 5">
    <name type="scientific">Conyzicola nivalis</name>
    <dbReference type="NCBI Taxonomy" id="1477021"/>
    <lineage>
        <taxon>Bacteria</taxon>
        <taxon>Bacillati</taxon>
        <taxon>Actinomycetota</taxon>
        <taxon>Actinomycetes</taxon>
        <taxon>Micrococcales</taxon>
        <taxon>Microbacteriaceae</taxon>
        <taxon>Conyzicola</taxon>
    </lineage>
</organism>
<comment type="caution">
    <text evidence="4">The sequence shown here is derived from an EMBL/GenBank/DDBJ whole genome shotgun (WGS) entry which is preliminary data.</text>
</comment>
<evidence type="ECO:0000313" key="5">
    <source>
        <dbReference type="Proteomes" id="UP001549257"/>
    </source>
</evidence>
<reference evidence="4 5" key="1">
    <citation type="submission" date="2024-06" db="EMBL/GenBank/DDBJ databases">
        <title>Sorghum-associated microbial communities from plants grown in Nebraska, USA.</title>
        <authorList>
            <person name="Schachtman D."/>
        </authorList>
    </citation>
    <scope>NUCLEOTIDE SEQUENCE [LARGE SCALE GENOMIC DNA]</scope>
    <source>
        <strain evidence="4 5">2857</strain>
    </source>
</reference>
<protein>
    <submittedName>
        <fullName evidence="4">GNAT superfamily N-acetyltransferase</fullName>
    </submittedName>
</protein>
<feature type="domain" description="N-acetyltransferase" evidence="3">
    <location>
        <begin position="13"/>
        <end position="152"/>
    </location>
</feature>
<dbReference type="CDD" id="cd04301">
    <property type="entry name" value="NAT_SF"/>
    <property type="match status" value="1"/>
</dbReference>
<keyword evidence="1" id="KW-0808">Transferase</keyword>
<dbReference type="Pfam" id="PF00583">
    <property type="entry name" value="Acetyltransf_1"/>
    <property type="match status" value="1"/>
</dbReference>
<dbReference type="PANTHER" id="PTHR43877">
    <property type="entry name" value="AMINOALKYLPHOSPHONATE N-ACETYLTRANSFERASE-RELATED-RELATED"/>
    <property type="match status" value="1"/>
</dbReference>
<gene>
    <name evidence="4" type="ORF">ABIE21_000633</name>
</gene>
<sequence length="152" mass="16460">MSTTEAISPTSQVQIRPALASDADAVFSLLNELDVSYLPDREAFDVTFDSFVEGESNALLFVAEIDGVVRGYALTTVTRLLYTNGSSAQLQELVVESSAQGAGVGSLLVETTERACRERGVRQLTVASRRASGFYERLGYGSTADYLKRSFD</sequence>